<evidence type="ECO:0000256" key="2">
    <source>
        <dbReference type="ARBA" id="ARBA00023015"/>
    </source>
</evidence>
<dbReference type="PANTHER" id="PTHR34533">
    <property type="entry name" value="TRANSMEMBRANE PROTEIN CCDC163"/>
    <property type="match status" value="1"/>
</dbReference>
<evidence type="ECO:0000313" key="7">
    <source>
        <dbReference type="EMBL" id="CAB1452734.1"/>
    </source>
</evidence>
<reference evidence="7" key="1">
    <citation type="submission" date="2020-03" db="EMBL/GenBank/DDBJ databases">
        <authorList>
            <person name="Weist P."/>
        </authorList>
    </citation>
    <scope>NUCLEOTIDE SEQUENCE</scope>
</reference>
<dbReference type="InterPro" id="IPR039284">
    <property type="entry name" value="CCDC159/163"/>
</dbReference>
<keyword evidence="8" id="KW-1185">Reference proteome</keyword>
<accession>A0A9N7VLY2</accession>
<name>A0A9N7VLY2_PLEPL</name>
<feature type="coiled-coil region" evidence="5">
    <location>
        <begin position="181"/>
        <end position="278"/>
    </location>
</feature>
<dbReference type="SUPFAM" id="SSF140718">
    <property type="entry name" value="Mediator hinge subcomplex-like"/>
    <property type="match status" value="1"/>
</dbReference>
<dbReference type="EMBL" id="CADEAL010004141">
    <property type="protein sequence ID" value="CAB1452734.1"/>
    <property type="molecule type" value="Genomic_DNA"/>
</dbReference>
<dbReference type="GO" id="GO:0016592">
    <property type="term" value="C:mediator complex"/>
    <property type="evidence" value="ECO:0007669"/>
    <property type="project" value="InterPro"/>
</dbReference>
<feature type="compositionally biased region" description="Pro residues" evidence="6">
    <location>
        <begin position="51"/>
        <end position="64"/>
    </location>
</feature>
<feature type="compositionally biased region" description="Acidic residues" evidence="6">
    <location>
        <begin position="365"/>
        <end position="381"/>
    </location>
</feature>
<keyword evidence="3" id="KW-0804">Transcription</keyword>
<feature type="region of interest" description="Disordered" evidence="6">
    <location>
        <begin position="117"/>
        <end position="148"/>
    </location>
</feature>
<evidence type="ECO:0000256" key="4">
    <source>
        <dbReference type="ARBA" id="ARBA00023242"/>
    </source>
</evidence>
<gene>
    <name evidence="7" type="ORF">PLEPLA_LOCUS40484</name>
</gene>
<feature type="region of interest" description="Disordered" evidence="6">
    <location>
        <begin position="280"/>
        <end position="398"/>
    </location>
</feature>
<sequence>MNWDSQLSSILSVADGSVAKMRERLTSPGKFSKGENLFPAREWIHDLDLDPPAPPPRAPLPRQPSPSHSSGVQWADVAALQSQLQMQSQAIDSLTKKLHDMEKDRLSQQRHIQTLQEEVHGLREDLRESERERDKPQRGQSPGAERMMEQWRREVGRELSSLRGHITRATSLGNLEESFNSKIRREELEHLRREVDQLKTRLRRQEEDVFLQQSEARETRRQYERSCKTLEELTESYRTHSTDLAKTVSQYSHTQQEVRQIRTVVSELKDEVRSLTLQEHEPTPLLSVHTSGASPVSLPHGHSRGVRVEEPDSDSEDFSPTPSLAEVSSDDLSWLDDKDSALPQKPHVRLSVQSRRSDFACPGSDLEDDDDDEGGDEEDLLDYNVDPDLASDLSLNDL</sequence>
<feature type="compositionally biased region" description="Basic and acidic residues" evidence="6">
    <location>
        <begin position="117"/>
        <end position="137"/>
    </location>
</feature>
<comment type="caution">
    <text evidence="7">The sequence shown here is derived from an EMBL/GenBank/DDBJ whole genome shotgun (WGS) entry which is preliminary data.</text>
</comment>
<dbReference type="AlphaFoldDB" id="A0A9N7VLY2"/>
<keyword evidence="4" id="KW-0539">Nucleus</keyword>
<dbReference type="InterPro" id="IPR037212">
    <property type="entry name" value="Med7/Med21-like"/>
</dbReference>
<comment type="subcellular location">
    <subcellularLocation>
        <location evidence="1">Nucleus</location>
    </subcellularLocation>
</comment>
<organism evidence="7 8">
    <name type="scientific">Pleuronectes platessa</name>
    <name type="common">European plaice</name>
    <dbReference type="NCBI Taxonomy" id="8262"/>
    <lineage>
        <taxon>Eukaryota</taxon>
        <taxon>Metazoa</taxon>
        <taxon>Chordata</taxon>
        <taxon>Craniata</taxon>
        <taxon>Vertebrata</taxon>
        <taxon>Euteleostomi</taxon>
        <taxon>Actinopterygii</taxon>
        <taxon>Neopterygii</taxon>
        <taxon>Teleostei</taxon>
        <taxon>Neoteleostei</taxon>
        <taxon>Acanthomorphata</taxon>
        <taxon>Carangaria</taxon>
        <taxon>Pleuronectiformes</taxon>
        <taxon>Pleuronectoidei</taxon>
        <taxon>Pleuronectidae</taxon>
        <taxon>Pleuronectes</taxon>
    </lineage>
</organism>
<keyword evidence="5" id="KW-0175">Coiled coil</keyword>
<evidence type="ECO:0000256" key="6">
    <source>
        <dbReference type="SAM" id="MobiDB-lite"/>
    </source>
</evidence>
<dbReference type="Proteomes" id="UP001153269">
    <property type="component" value="Unassembled WGS sequence"/>
</dbReference>
<dbReference type="PANTHER" id="PTHR34533:SF3">
    <property type="entry name" value="BICD FAMILY-LIKE CARGO ADAPTER 2"/>
    <property type="match status" value="1"/>
</dbReference>
<evidence type="ECO:0000313" key="8">
    <source>
        <dbReference type="Proteomes" id="UP001153269"/>
    </source>
</evidence>
<proteinExistence type="predicted"/>
<evidence type="ECO:0000256" key="1">
    <source>
        <dbReference type="ARBA" id="ARBA00004123"/>
    </source>
</evidence>
<protein>
    <recommendedName>
        <fullName evidence="9">Epidermal growth factor receptor pathway substrate 15</fullName>
    </recommendedName>
</protein>
<keyword evidence="2" id="KW-0805">Transcription regulation</keyword>
<evidence type="ECO:0008006" key="9">
    <source>
        <dbReference type="Google" id="ProtNLM"/>
    </source>
</evidence>
<feature type="region of interest" description="Disordered" evidence="6">
    <location>
        <begin position="42"/>
        <end position="75"/>
    </location>
</feature>
<evidence type="ECO:0000256" key="5">
    <source>
        <dbReference type="SAM" id="Coils"/>
    </source>
</evidence>
<evidence type="ECO:0000256" key="3">
    <source>
        <dbReference type="ARBA" id="ARBA00023163"/>
    </source>
</evidence>